<evidence type="ECO:0000313" key="2">
    <source>
        <dbReference type="Proteomes" id="UP001243009"/>
    </source>
</evidence>
<name>A0ABT9ECN3_9PROT</name>
<protein>
    <submittedName>
        <fullName evidence="1">Uncharacterized protein</fullName>
    </submittedName>
</protein>
<sequence>MSVAYPGAVLLREFPGDLVLVECRRCPRRGRYRLATLLQRFGPTATLPEVLVALSADCDRRRDWRHDGPCGAGFPDLVRTNR</sequence>
<comment type="caution">
    <text evidence="1">The sequence shown here is derived from an EMBL/GenBank/DDBJ whole genome shotgun (WGS) entry which is preliminary data.</text>
</comment>
<evidence type="ECO:0000313" key="1">
    <source>
        <dbReference type="EMBL" id="MDO9713795.1"/>
    </source>
</evidence>
<proteinExistence type="predicted"/>
<accession>A0ABT9ECN3</accession>
<organism evidence="1 2">
    <name type="scientific">Paracraurococcus lichenis</name>
    <dbReference type="NCBI Taxonomy" id="3064888"/>
    <lineage>
        <taxon>Bacteria</taxon>
        <taxon>Pseudomonadati</taxon>
        <taxon>Pseudomonadota</taxon>
        <taxon>Alphaproteobacteria</taxon>
        <taxon>Acetobacterales</taxon>
        <taxon>Roseomonadaceae</taxon>
        <taxon>Paracraurococcus</taxon>
    </lineage>
</organism>
<keyword evidence="2" id="KW-1185">Reference proteome</keyword>
<gene>
    <name evidence="1" type="ORF">Q7A36_36130</name>
</gene>
<dbReference type="RefSeq" id="WP_305108644.1">
    <property type="nucleotide sequence ID" value="NZ_JAUTWS010000121.1"/>
</dbReference>
<reference evidence="1 2" key="1">
    <citation type="submission" date="2023-08" db="EMBL/GenBank/DDBJ databases">
        <title>The draft genome sequence of Paracraurococcus sp. LOR1-02.</title>
        <authorList>
            <person name="Kingkaew E."/>
            <person name="Tanasupawat S."/>
        </authorList>
    </citation>
    <scope>NUCLEOTIDE SEQUENCE [LARGE SCALE GENOMIC DNA]</scope>
    <source>
        <strain evidence="1 2">LOR1-02</strain>
    </source>
</reference>
<dbReference type="Proteomes" id="UP001243009">
    <property type="component" value="Unassembled WGS sequence"/>
</dbReference>
<dbReference type="EMBL" id="JAUTWS010000121">
    <property type="protein sequence ID" value="MDO9713795.1"/>
    <property type="molecule type" value="Genomic_DNA"/>
</dbReference>